<sequence>MSVAHSERAHAVLSASGSKRWMSCTPSAQLEQLFPNTTSEFAEEGTAAHELSELHLGLYLGEISKRTFNKKLKEQQAGKHYSQSMSDYVHQYVDTVIERINEARMRSKDTIVLIEQRLDYSAWVPEGFGTGDVVIISDGIMEIIDLKYGKGVPVSAEDNSQMRLYGLGALNLFSFLYDIETVRMTIVQPRLDSISTDEITAEDMLLWAENEVKPLAEKADTGAGDFVAGDHCRFCRAKAICRARTEANLEMAKYEFREPTLLTYEEIGEILAQADELQKWAADVQAYAFNQAEKHGVKFPGWKLVEGRSNRKYADKDTIAEVLLAEGLSEDVIYEPKSILGISAMEKAIGKKLFNQLLGEHVIKPVGKPTLVPESDSRPELSTAVSAKADFADD</sequence>
<comment type="caution">
    <text evidence="2">The sequence shown here is derived from an EMBL/GenBank/DDBJ whole genome shotgun (WGS) entry which is preliminary data.</text>
</comment>
<dbReference type="Gene3D" id="3.90.320.10">
    <property type="match status" value="1"/>
</dbReference>
<feature type="region of interest" description="Disordered" evidence="1">
    <location>
        <begin position="369"/>
        <end position="394"/>
    </location>
</feature>
<dbReference type="InterPro" id="IPR021229">
    <property type="entry name" value="DUF2800"/>
</dbReference>
<evidence type="ECO:0000313" key="2">
    <source>
        <dbReference type="EMBL" id="MCZ0806656.1"/>
    </source>
</evidence>
<name>A0AAP3G7T6_BRELA</name>
<dbReference type="EMBL" id="JAPTNE010000007">
    <property type="protein sequence ID" value="MCZ0806656.1"/>
    <property type="molecule type" value="Genomic_DNA"/>
</dbReference>
<dbReference type="AlphaFoldDB" id="A0AAP3G7T6"/>
<evidence type="ECO:0000256" key="1">
    <source>
        <dbReference type="SAM" id="MobiDB-lite"/>
    </source>
</evidence>
<dbReference type="InterPro" id="IPR011604">
    <property type="entry name" value="PDDEXK-like_dom_sf"/>
</dbReference>
<dbReference type="Proteomes" id="UP001077662">
    <property type="component" value="Unassembled WGS sequence"/>
</dbReference>
<dbReference type="RefSeq" id="WP_258433201.1">
    <property type="nucleotide sequence ID" value="NZ_JANSGW010000007.1"/>
</dbReference>
<evidence type="ECO:0000313" key="3">
    <source>
        <dbReference type="Proteomes" id="UP001077662"/>
    </source>
</evidence>
<dbReference type="Pfam" id="PF10926">
    <property type="entry name" value="DUF2800"/>
    <property type="match status" value="1"/>
</dbReference>
<organism evidence="2 3">
    <name type="scientific">Brevibacillus laterosporus</name>
    <name type="common">Bacillus laterosporus</name>
    <dbReference type="NCBI Taxonomy" id="1465"/>
    <lineage>
        <taxon>Bacteria</taxon>
        <taxon>Bacillati</taxon>
        <taxon>Bacillota</taxon>
        <taxon>Bacilli</taxon>
        <taxon>Bacillales</taxon>
        <taxon>Paenibacillaceae</taxon>
        <taxon>Brevibacillus</taxon>
    </lineage>
</organism>
<gene>
    <name evidence="2" type="ORF">O0554_06940</name>
</gene>
<proteinExistence type="predicted"/>
<accession>A0AAP3G7T6</accession>
<protein>
    <submittedName>
        <fullName evidence="2">DUF2800 domain-containing protein</fullName>
    </submittedName>
</protein>
<reference evidence="2" key="1">
    <citation type="submission" date="2022-09" db="EMBL/GenBank/DDBJ databases">
        <title>Genome analysis and characterization of larvicidal activity of Brevibacillus strains.</title>
        <authorList>
            <person name="Patrusheva E.V."/>
            <person name="Izotova A.O."/>
            <person name="Toshchakov S.V."/>
            <person name="Sineoky S.P."/>
        </authorList>
    </citation>
    <scope>NUCLEOTIDE SEQUENCE</scope>
    <source>
        <strain evidence="2">VKPM_B-13247</strain>
    </source>
</reference>